<feature type="compositionally biased region" description="Basic and acidic residues" evidence="1">
    <location>
        <begin position="630"/>
        <end position="664"/>
    </location>
</feature>
<name>A0A1Y5Q248_9SPHN</name>
<feature type="region of interest" description="Disordered" evidence="1">
    <location>
        <begin position="608"/>
        <end position="664"/>
    </location>
</feature>
<organism evidence="2">
    <name type="scientific">uncultured Sphingopyxis sp</name>
    <dbReference type="NCBI Taxonomy" id="310581"/>
    <lineage>
        <taxon>Bacteria</taxon>
        <taxon>Pseudomonadati</taxon>
        <taxon>Pseudomonadota</taxon>
        <taxon>Alphaproteobacteria</taxon>
        <taxon>Sphingomonadales</taxon>
        <taxon>Sphingomonadaceae</taxon>
        <taxon>Sphingopyxis</taxon>
        <taxon>environmental samples</taxon>
    </lineage>
</organism>
<dbReference type="PROSITE" id="PS50096">
    <property type="entry name" value="IQ"/>
    <property type="match status" value="1"/>
</dbReference>
<gene>
    <name evidence="2" type="ORF">SPPYR_3771</name>
</gene>
<accession>A0A1Y5Q248</accession>
<sequence>MPRPGATTRAVFFAAVIPDLHQPNRRAPAQAGAHHRPFRLEATGHEKGKRRRWAPACAGARRCKASRQQLLRSRDDRIAARQRQRRGLAQGNEAVVGGDALQPLVRSALGEGRHQRLALRPGDAAFVDDQDALRVADGGDELLLVDRAEPAQVDHACLHTIAGEQFLGLPREIISIAVSDDREVRACAMDADVAEADRRAFAGGFVDARPQPVAFFVEVARHVERDRFDEDDHALLLAREADAFAKHCHSVAPVRRYREDKARNVAENREAVVVVEMAAEALLIAEPRDADHHRVRILAVREEAQCRCLAADLVLGIVDIGEELDLGHRKEAIVRHADREPEDRLLVEQGVDDARRAETLMELRRDIVDATLRPDILARDDDLPMREHQVGERPREETRHVLRLVHRLRVAAEHRLAIVVRRRVGAGDLPLRRDQAFHHAGGGRDLRAQDRRFGLPRERRTDLFIGVGDLGARHPAMFDHQRRAREQRVARLVGLDQRLGKIGALHVGPGVAVEAHRRHMQEDGLARAPRMVGGFARAGIGRDEVGAVAFDIVEPRAVAELRLDPAGRGARRNADAIVFAKEDQRHGRALERRPARRVERALRGRMVRRRVAETRQHHRIVGQRQPGHAEPPRDPDRESRTDRLRQMRGDRRGLRRDRERLRPDHLVPSARDRIFGRGGEAQQHVPRRRAAGKLARPVELEGVRTIVEERHVGDAQRRGDRRIALVSRRADRVEAFAARLQMARQPVHLAARQLREEDVGRLRARQAGRGGIGRVGTAGQKAPREGREEFFMYRLRRVHLSLLSRGQWFPL</sequence>
<dbReference type="EMBL" id="LT598653">
    <property type="protein sequence ID" value="SBV34885.1"/>
    <property type="molecule type" value="Genomic_DNA"/>
</dbReference>
<evidence type="ECO:0000313" key="2">
    <source>
        <dbReference type="EMBL" id="SBV34885.1"/>
    </source>
</evidence>
<evidence type="ECO:0000256" key="1">
    <source>
        <dbReference type="SAM" id="MobiDB-lite"/>
    </source>
</evidence>
<proteinExistence type="predicted"/>
<dbReference type="AlphaFoldDB" id="A0A1Y5Q248"/>
<protein>
    <submittedName>
        <fullName evidence="2">Uncharacterized protein</fullName>
    </submittedName>
</protein>
<reference evidence="2" key="1">
    <citation type="submission" date="2016-03" db="EMBL/GenBank/DDBJ databases">
        <authorList>
            <person name="Ploux O."/>
        </authorList>
    </citation>
    <scope>NUCLEOTIDE SEQUENCE</scope>
    <source>
        <strain evidence="2">UC10</strain>
    </source>
</reference>
<dbReference type="KEGG" id="sphu:SPPYR_3771"/>